<dbReference type="Pfam" id="PF01248">
    <property type="entry name" value="Ribosomal_L7Ae"/>
    <property type="match status" value="1"/>
</dbReference>
<dbReference type="AlphaFoldDB" id="A0A1W0A520"/>
<protein>
    <recommendedName>
        <fullName evidence="1">Ribosomal protein eL8/eL30/eS12/Gadd45 domain-containing protein</fullName>
    </recommendedName>
</protein>
<accession>A0A1W0A520</accession>
<keyword evidence="3" id="KW-1185">Reference proteome</keyword>
<evidence type="ECO:0000259" key="1">
    <source>
        <dbReference type="Pfam" id="PF01248"/>
    </source>
</evidence>
<evidence type="ECO:0000313" key="2">
    <source>
        <dbReference type="EMBL" id="OQS05384.1"/>
    </source>
</evidence>
<dbReference type="Gene3D" id="3.30.1330.30">
    <property type="match status" value="1"/>
</dbReference>
<name>A0A1W0A520_9STRA</name>
<sequence length="205" mass="22850">QYKTPNEARDIAQTYNQKSFGGKPIDVQWAGGIVESTIPTNIEPLPPVRKLCNANQIREYVDQKVDIGGELESKVIALLNRLMQIQERARLTNPLKAKKTRRIVFGLREVKRGLKNLKIMCLLVAYDVDECTTEGGLDDKVVELIDLARTSKIPVVFSLSKRKLGKAVLKTIRVSCVGIYNVDGANEMWSDVKSVVQALQNNPSA</sequence>
<comment type="caution">
    <text evidence="2">The sequence shown here is derived from an EMBL/GenBank/DDBJ whole genome shotgun (WGS) entry which is preliminary data.</text>
</comment>
<gene>
    <name evidence="2" type="ORF">THRCLA_02464</name>
</gene>
<dbReference type="GO" id="GO:0005739">
    <property type="term" value="C:mitochondrion"/>
    <property type="evidence" value="ECO:0007669"/>
    <property type="project" value="TreeGrafter"/>
</dbReference>
<dbReference type="OrthoDB" id="263617at2759"/>
<dbReference type="EMBL" id="JNBS01000462">
    <property type="protein sequence ID" value="OQS05384.1"/>
    <property type="molecule type" value="Genomic_DNA"/>
</dbReference>
<dbReference type="Proteomes" id="UP000243217">
    <property type="component" value="Unassembled WGS sequence"/>
</dbReference>
<dbReference type="InterPro" id="IPR004038">
    <property type="entry name" value="Ribosomal_eL8/eL30/eS12/Gad45"/>
</dbReference>
<proteinExistence type="predicted"/>
<reference evidence="2 3" key="1">
    <citation type="journal article" date="2014" name="Genome Biol. Evol.">
        <title>The secreted proteins of Achlya hypogyna and Thraustotheca clavata identify the ancestral oomycete secretome and reveal gene acquisitions by horizontal gene transfer.</title>
        <authorList>
            <person name="Misner I."/>
            <person name="Blouin N."/>
            <person name="Leonard G."/>
            <person name="Richards T.A."/>
            <person name="Lane C.E."/>
        </authorList>
    </citation>
    <scope>NUCLEOTIDE SEQUENCE [LARGE SCALE GENOMIC DNA]</scope>
    <source>
        <strain evidence="2 3">ATCC 34112</strain>
    </source>
</reference>
<evidence type="ECO:0000313" key="3">
    <source>
        <dbReference type="Proteomes" id="UP000243217"/>
    </source>
</evidence>
<organism evidence="2 3">
    <name type="scientific">Thraustotheca clavata</name>
    <dbReference type="NCBI Taxonomy" id="74557"/>
    <lineage>
        <taxon>Eukaryota</taxon>
        <taxon>Sar</taxon>
        <taxon>Stramenopiles</taxon>
        <taxon>Oomycota</taxon>
        <taxon>Saprolegniomycetes</taxon>
        <taxon>Saprolegniales</taxon>
        <taxon>Achlyaceae</taxon>
        <taxon>Thraustotheca</taxon>
    </lineage>
</organism>
<dbReference type="SUPFAM" id="SSF55315">
    <property type="entry name" value="L30e-like"/>
    <property type="match status" value="1"/>
</dbReference>
<dbReference type="InterPro" id="IPR040051">
    <property type="entry name" value="SECISBP2"/>
</dbReference>
<dbReference type="GO" id="GO:0035368">
    <property type="term" value="F:selenocysteine insertion sequence binding"/>
    <property type="evidence" value="ECO:0007669"/>
    <property type="project" value="InterPro"/>
</dbReference>
<dbReference type="GO" id="GO:0003730">
    <property type="term" value="F:mRNA 3'-UTR binding"/>
    <property type="evidence" value="ECO:0007669"/>
    <property type="project" value="TreeGrafter"/>
</dbReference>
<feature type="non-terminal residue" evidence="2">
    <location>
        <position position="1"/>
    </location>
</feature>
<dbReference type="STRING" id="74557.A0A1W0A520"/>
<feature type="domain" description="Ribosomal protein eL8/eL30/eS12/Gadd45" evidence="1">
    <location>
        <begin position="96"/>
        <end position="187"/>
    </location>
</feature>
<dbReference type="PANTHER" id="PTHR13284">
    <property type="entry name" value="GH01354P"/>
    <property type="match status" value="1"/>
</dbReference>
<dbReference type="InterPro" id="IPR029064">
    <property type="entry name" value="Ribosomal_eL30-like_sf"/>
</dbReference>
<dbReference type="GO" id="GO:1990904">
    <property type="term" value="C:ribonucleoprotein complex"/>
    <property type="evidence" value="ECO:0007669"/>
    <property type="project" value="TreeGrafter"/>
</dbReference>
<dbReference type="GO" id="GO:0043021">
    <property type="term" value="F:ribonucleoprotein complex binding"/>
    <property type="evidence" value="ECO:0007669"/>
    <property type="project" value="TreeGrafter"/>
</dbReference>
<dbReference type="PANTHER" id="PTHR13284:SF4">
    <property type="entry name" value="C2H2-TYPE DOMAIN-CONTAINING PROTEIN"/>
    <property type="match status" value="1"/>
</dbReference>